<evidence type="ECO:0000256" key="1">
    <source>
        <dbReference type="ARBA" id="ARBA00022679"/>
    </source>
</evidence>
<protein>
    <submittedName>
        <fullName evidence="3">Acetyltransferase (GNAT) family protein</fullName>
    </submittedName>
</protein>
<dbReference type="InterPro" id="IPR000182">
    <property type="entry name" value="GNAT_dom"/>
</dbReference>
<feature type="domain" description="N-acetyltransferase" evidence="2">
    <location>
        <begin position="5"/>
        <end position="161"/>
    </location>
</feature>
<evidence type="ECO:0000313" key="3">
    <source>
        <dbReference type="EMBL" id="SFT17501.1"/>
    </source>
</evidence>
<keyword evidence="1 3" id="KW-0808">Transferase</keyword>
<dbReference type="Pfam" id="PF00583">
    <property type="entry name" value="Acetyltransf_1"/>
    <property type="match status" value="1"/>
</dbReference>
<dbReference type="InterPro" id="IPR050769">
    <property type="entry name" value="NAT_camello-type"/>
</dbReference>
<proteinExistence type="predicted"/>
<dbReference type="PROSITE" id="PS51186">
    <property type="entry name" value="GNAT"/>
    <property type="match status" value="1"/>
</dbReference>
<keyword evidence="4" id="KW-1185">Reference proteome</keyword>
<dbReference type="Gene3D" id="3.40.630.30">
    <property type="match status" value="1"/>
</dbReference>
<organism evidence="3 4">
    <name type="scientific">Sulfitobacter marinus</name>
    <dbReference type="NCBI Taxonomy" id="394264"/>
    <lineage>
        <taxon>Bacteria</taxon>
        <taxon>Pseudomonadati</taxon>
        <taxon>Pseudomonadota</taxon>
        <taxon>Alphaproteobacteria</taxon>
        <taxon>Rhodobacterales</taxon>
        <taxon>Roseobacteraceae</taxon>
        <taxon>Sulfitobacter</taxon>
    </lineage>
</organism>
<accession>A0A1I6VV81</accession>
<dbReference type="InterPro" id="IPR016181">
    <property type="entry name" value="Acyl_CoA_acyltransferase"/>
</dbReference>
<dbReference type="Proteomes" id="UP000199239">
    <property type="component" value="Unassembled WGS sequence"/>
</dbReference>
<dbReference type="AlphaFoldDB" id="A0A1I6VV81"/>
<dbReference type="STRING" id="394264.SAMN04488040_0061"/>
<dbReference type="GO" id="GO:0008080">
    <property type="term" value="F:N-acetyltransferase activity"/>
    <property type="evidence" value="ECO:0007669"/>
    <property type="project" value="InterPro"/>
</dbReference>
<dbReference type="PANTHER" id="PTHR13947:SF37">
    <property type="entry name" value="LD18367P"/>
    <property type="match status" value="1"/>
</dbReference>
<dbReference type="SUPFAM" id="SSF55729">
    <property type="entry name" value="Acyl-CoA N-acyltransferases (Nat)"/>
    <property type="match status" value="1"/>
</dbReference>
<reference evidence="4" key="1">
    <citation type="submission" date="2016-10" db="EMBL/GenBank/DDBJ databases">
        <authorList>
            <person name="Varghese N."/>
            <person name="Submissions S."/>
        </authorList>
    </citation>
    <scope>NUCLEOTIDE SEQUENCE [LARGE SCALE GENOMIC DNA]</scope>
    <source>
        <strain evidence="4">DSM 23422</strain>
    </source>
</reference>
<dbReference type="PANTHER" id="PTHR13947">
    <property type="entry name" value="GNAT FAMILY N-ACETYLTRANSFERASE"/>
    <property type="match status" value="1"/>
</dbReference>
<evidence type="ECO:0000259" key="2">
    <source>
        <dbReference type="PROSITE" id="PS51186"/>
    </source>
</evidence>
<evidence type="ECO:0000313" key="4">
    <source>
        <dbReference type="Proteomes" id="UP000199239"/>
    </source>
</evidence>
<dbReference type="EMBL" id="FPAJ01000012">
    <property type="protein sequence ID" value="SFT17501.1"/>
    <property type="molecule type" value="Genomic_DNA"/>
</dbReference>
<name>A0A1I6VV81_9RHOB</name>
<sequence length="166" mass="18600">MAPMNITQDFFPGAIGQIIQMHGTHYASQWGFTSYFEAKVAHQISEFVQGKKDTDLVLIAQDYQGVAASLVLDLHDAQSDGRGAHLRWFLCADRCRGTGMGRKLMTQAVAHAERHSNGKMWLRTFAGLKPALHLYRSFGFVLQAEKAGDMWGTVVNEQEYRRPGNI</sequence>
<gene>
    <name evidence="3" type="ORF">SAMN04488040_0061</name>
</gene>